<dbReference type="Gene3D" id="2.60.300.12">
    <property type="entry name" value="HesB-like domain"/>
    <property type="match status" value="1"/>
</dbReference>
<evidence type="ECO:0000313" key="3">
    <source>
        <dbReference type="Proteomes" id="UP001151071"/>
    </source>
</evidence>
<keyword evidence="3" id="KW-1185">Reference proteome</keyword>
<evidence type="ECO:0000313" key="2">
    <source>
        <dbReference type="EMBL" id="MDA5108493.1"/>
    </source>
</evidence>
<accession>A0A9X3TQ88</accession>
<dbReference type="Proteomes" id="UP001151071">
    <property type="component" value="Unassembled WGS sequence"/>
</dbReference>
<name>A0A9X3TQ88_9BACL</name>
<feature type="domain" description="Core" evidence="1">
    <location>
        <begin position="2"/>
        <end position="92"/>
    </location>
</feature>
<gene>
    <name evidence="2" type="ORF">O3V59_08980</name>
</gene>
<organism evidence="2 3">
    <name type="scientific">Brevibacillus thermoruber</name>
    <dbReference type="NCBI Taxonomy" id="33942"/>
    <lineage>
        <taxon>Bacteria</taxon>
        <taxon>Bacillati</taxon>
        <taxon>Bacillota</taxon>
        <taxon>Bacilli</taxon>
        <taxon>Bacillales</taxon>
        <taxon>Paenibacillaceae</taxon>
        <taxon>Brevibacillus</taxon>
    </lineage>
</organism>
<proteinExistence type="predicted"/>
<protein>
    <recommendedName>
        <fullName evidence="1">Core domain-containing protein</fullName>
    </recommendedName>
</protein>
<dbReference type="InterPro" id="IPR035903">
    <property type="entry name" value="HesB-like_dom_sf"/>
</dbReference>
<dbReference type="RefSeq" id="WP_065066153.1">
    <property type="nucleotide sequence ID" value="NZ_JAPYYP010000008.1"/>
</dbReference>
<comment type="caution">
    <text evidence="2">The sequence shown here is derived from an EMBL/GenBank/DDBJ whole genome shotgun (WGS) entry which is preliminary data.</text>
</comment>
<dbReference type="AlphaFoldDB" id="A0A9X3TQ88"/>
<dbReference type="Pfam" id="PF01521">
    <property type="entry name" value="Fe-S_biosyn"/>
    <property type="match status" value="1"/>
</dbReference>
<dbReference type="SUPFAM" id="SSF89360">
    <property type="entry name" value="HesB-like domain"/>
    <property type="match status" value="1"/>
</dbReference>
<reference evidence="2" key="1">
    <citation type="submission" date="2022-12" db="EMBL/GenBank/DDBJ databases">
        <title>Draft genome sequence of the thermophilic strain Brevibacillus thermoruber HT42, isolated from Los Humeros, Puebla, Mexico, with biotechnological potential.</title>
        <authorList>
            <person name="Lara Sanchez J."/>
            <person name="Solis Palacios R."/>
            <person name="Bustos Baena A.S."/>
            <person name="Ruz Baez A.E."/>
            <person name="Espinosa Luna G."/>
            <person name="Oliart Ros R.M."/>
        </authorList>
    </citation>
    <scope>NUCLEOTIDE SEQUENCE</scope>
    <source>
        <strain evidence="2">HT42</strain>
    </source>
</reference>
<evidence type="ECO:0000259" key="1">
    <source>
        <dbReference type="Pfam" id="PF01521"/>
    </source>
</evidence>
<dbReference type="EMBL" id="JAPYYP010000008">
    <property type="protein sequence ID" value="MDA5108493.1"/>
    <property type="molecule type" value="Genomic_DNA"/>
</dbReference>
<sequence>MITITPTAAARLSALIAEERDADRLGIKIIATTSGCGSLAYSIAITEAGRLDKSVDVTGIRLFYRDEEKELLNGIVVDFDPVTGRFSLAHSRPPQTGCPLSH</sequence>
<dbReference type="InterPro" id="IPR000361">
    <property type="entry name" value="ATAP_core_dom"/>
</dbReference>